<dbReference type="GO" id="GO:0015386">
    <property type="term" value="F:potassium:proton antiporter activity"/>
    <property type="evidence" value="ECO:0007669"/>
    <property type="project" value="TreeGrafter"/>
</dbReference>
<proteinExistence type="predicted"/>
<feature type="transmembrane region" description="Helical" evidence="5">
    <location>
        <begin position="34"/>
        <end position="54"/>
    </location>
</feature>
<dbReference type="InterPro" id="IPR004837">
    <property type="entry name" value="NaCa_Exmemb"/>
</dbReference>
<evidence type="ECO:0000259" key="6">
    <source>
        <dbReference type="Pfam" id="PF01699"/>
    </source>
</evidence>
<organism evidence="7">
    <name type="scientific">Accumulibacter regalis</name>
    <dbReference type="NCBI Taxonomy" id="522306"/>
    <lineage>
        <taxon>Bacteria</taxon>
        <taxon>Pseudomonadati</taxon>
        <taxon>Pseudomonadota</taxon>
        <taxon>Betaproteobacteria</taxon>
        <taxon>Candidatus Accumulibacter</taxon>
    </lineage>
</organism>
<feature type="transmembrane region" description="Helical" evidence="5">
    <location>
        <begin position="283"/>
        <end position="308"/>
    </location>
</feature>
<keyword evidence="3 5" id="KW-1133">Transmembrane helix</keyword>
<accession>C7RMA9</accession>
<evidence type="ECO:0000256" key="4">
    <source>
        <dbReference type="ARBA" id="ARBA00023136"/>
    </source>
</evidence>
<feature type="transmembrane region" description="Helical" evidence="5">
    <location>
        <begin position="167"/>
        <end position="186"/>
    </location>
</feature>
<feature type="domain" description="Sodium/calcium exchanger membrane region" evidence="6">
    <location>
        <begin position="34"/>
        <end position="188"/>
    </location>
</feature>
<feature type="domain" description="Sodium/calcium exchanger membrane region" evidence="6">
    <location>
        <begin position="218"/>
        <end position="360"/>
    </location>
</feature>
<sequence length="362" mass="37155" precursor="true">MTKQAFAGVPVWSVAVPVAACGMLVAIWGLVPGALLLACAATALIASVLVAVHHAEVIAHRVGEPFGTLVLALAVTVIELSLIVSMMLSGGVESSALARDTVFATVMIICNGVVGLCLLVGSLQHRVIDFRVEGTTPALAVLATLTTLTLVLPNFTSTTAGPTLSGSQLVFAGVVSLVLYGVFVFVQTVRHRDYFLPEGDGSTGEHAQRPSLFATVASLVLLLVSLVAVVGLAKILAPVIETAVDGAGMPNAVVGIAIAMMVLLPETMAAVRAARRNLMQISFNLALGSALATIGLTIPAVAVTAIALDLPLDLGLPAKEMTLLALTLLLTSMTLAGGRATVLQGSVHLVLFAVFLFLSMVP</sequence>
<evidence type="ECO:0000256" key="1">
    <source>
        <dbReference type="ARBA" id="ARBA00004141"/>
    </source>
</evidence>
<dbReference type="PANTHER" id="PTHR37958">
    <property type="entry name" value="SODIUM-POTASSIUM/PROTON ANTIPORTER CHAA"/>
    <property type="match status" value="1"/>
</dbReference>
<dbReference type="GO" id="GO:0005886">
    <property type="term" value="C:plasma membrane"/>
    <property type="evidence" value="ECO:0007669"/>
    <property type="project" value="TreeGrafter"/>
</dbReference>
<evidence type="ECO:0000256" key="2">
    <source>
        <dbReference type="ARBA" id="ARBA00022692"/>
    </source>
</evidence>
<dbReference type="Pfam" id="PF01699">
    <property type="entry name" value="Na_Ca_ex"/>
    <property type="match status" value="2"/>
</dbReference>
<feature type="transmembrane region" description="Helical" evidence="5">
    <location>
        <begin position="7"/>
        <end position="28"/>
    </location>
</feature>
<evidence type="ECO:0000313" key="7">
    <source>
        <dbReference type="EMBL" id="ACV37187.1"/>
    </source>
</evidence>
<name>C7RMA9_ACCRE</name>
<reference evidence="7" key="2">
    <citation type="submission" date="2009-09" db="EMBL/GenBank/DDBJ databases">
        <title>Complete sequence of chromosome of Candidatus Accumulibacter phosphatis clade IIA str. UW-1.</title>
        <authorList>
            <consortium name="US DOE Joint Genome Institute"/>
            <person name="Martin H.G."/>
            <person name="Ivanova N."/>
            <person name="Kunin V."/>
            <person name="Warnecke F."/>
            <person name="Barry K."/>
            <person name="He S."/>
            <person name="Salamov A."/>
            <person name="Szeto E."/>
            <person name="Dalin E."/>
            <person name="Pangilinan J.L."/>
            <person name="Lapidus A."/>
            <person name="Lowry S."/>
            <person name="Kyrpides N.C."/>
            <person name="McMahon K.D."/>
            <person name="Hugenholtz P."/>
        </authorList>
    </citation>
    <scope>NUCLEOTIDE SEQUENCE [LARGE SCALE GENOMIC DNA]</scope>
    <source>
        <strain evidence="7">UW-1</strain>
    </source>
</reference>
<dbReference type="OrthoDB" id="9787814at2"/>
<protein>
    <submittedName>
        <fullName evidence="7">Sodium/calcium exchanger membrane region</fullName>
    </submittedName>
</protein>
<dbReference type="STRING" id="522306.CAP2UW1_3938"/>
<feature type="transmembrane region" description="Helical" evidence="5">
    <location>
        <begin position="101"/>
        <end position="123"/>
    </location>
</feature>
<feature type="transmembrane region" description="Helical" evidence="5">
    <location>
        <begin position="342"/>
        <end position="361"/>
    </location>
</feature>
<dbReference type="EMBL" id="CP001715">
    <property type="protein sequence ID" value="ACV37187.1"/>
    <property type="molecule type" value="Genomic_DNA"/>
</dbReference>
<feature type="transmembrane region" description="Helical" evidence="5">
    <location>
        <begin position="252"/>
        <end position="271"/>
    </location>
</feature>
<evidence type="ECO:0000256" key="5">
    <source>
        <dbReference type="SAM" id="Phobius"/>
    </source>
</evidence>
<feature type="transmembrane region" description="Helical" evidence="5">
    <location>
        <begin position="212"/>
        <end position="240"/>
    </location>
</feature>
<keyword evidence="4 5" id="KW-0472">Membrane</keyword>
<keyword evidence="2 5" id="KW-0812">Transmembrane</keyword>
<dbReference type="KEGG" id="app:CAP2UW1_3938"/>
<feature type="transmembrane region" description="Helical" evidence="5">
    <location>
        <begin position="66"/>
        <end position="89"/>
    </location>
</feature>
<evidence type="ECO:0000256" key="3">
    <source>
        <dbReference type="ARBA" id="ARBA00022989"/>
    </source>
</evidence>
<dbReference type="GO" id="GO:0015385">
    <property type="term" value="F:sodium:proton antiporter activity"/>
    <property type="evidence" value="ECO:0007669"/>
    <property type="project" value="TreeGrafter"/>
</dbReference>
<dbReference type="HOGENOM" id="CLU_050648_1_0_4"/>
<dbReference type="InterPro" id="IPR052946">
    <property type="entry name" value="Alkaline_pH_Ca-Antiporter"/>
</dbReference>
<dbReference type="AlphaFoldDB" id="C7RMA9"/>
<dbReference type="PANTHER" id="PTHR37958:SF1">
    <property type="entry name" value="SODIUM-POTASSIUM_PROTON ANTIPORTER CHAA"/>
    <property type="match status" value="1"/>
</dbReference>
<gene>
    <name evidence="7" type="ordered locus">CAP2UW1_3938</name>
</gene>
<feature type="transmembrane region" description="Helical" evidence="5">
    <location>
        <begin position="135"/>
        <end position="155"/>
    </location>
</feature>
<comment type="subcellular location">
    <subcellularLocation>
        <location evidence="1">Membrane</location>
        <topology evidence="1">Multi-pass membrane protein</topology>
    </subcellularLocation>
</comment>
<reference evidence="7" key="1">
    <citation type="submission" date="2009-08" db="EMBL/GenBank/DDBJ databases">
        <authorList>
            <consortium name="US DOE Joint Genome Institute"/>
            <person name="Lucas S."/>
            <person name="Copeland A."/>
            <person name="Lapidus A."/>
            <person name="Glavina del Rio T."/>
            <person name="Dalin E."/>
            <person name="Tice H."/>
            <person name="Bruce D."/>
            <person name="Barry K."/>
            <person name="Pitluck S."/>
            <person name="Lowry S."/>
            <person name="Larimer F."/>
            <person name="Land M."/>
            <person name="Hauser L."/>
            <person name="Kyrpides N."/>
            <person name="Ivanova N."/>
            <person name="McMahon K.D."/>
            <person name="Hugenholtz P."/>
        </authorList>
    </citation>
    <scope>NUCLEOTIDE SEQUENCE</scope>
    <source>
        <strain evidence="7">UW-1</strain>
    </source>
</reference>
<dbReference type="eggNOG" id="COG0387">
    <property type="taxonomic scope" value="Bacteria"/>
</dbReference>